<keyword evidence="1" id="KW-0732">Signal</keyword>
<evidence type="ECO:0000256" key="1">
    <source>
        <dbReference type="SAM" id="SignalP"/>
    </source>
</evidence>
<dbReference type="STRING" id="344882.ABB29_00610"/>
<organism evidence="3 4">
    <name type="scientific">Pseudoxanthomonas dokdonensis</name>
    <dbReference type="NCBI Taxonomy" id="344882"/>
    <lineage>
        <taxon>Bacteria</taxon>
        <taxon>Pseudomonadati</taxon>
        <taxon>Pseudomonadota</taxon>
        <taxon>Gammaproteobacteria</taxon>
        <taxon>Lysobacterales</taxon>
        <taxon>Lysobacteraceae</taxon>
        <taxon>Pseudoxanthomonas</taxon>
    </lineage>
</organism>
<feature type="chain" id="PRO_5006395000" description="Lipid/polyisoprenoid-binding YceI-like domain-containing protein" evidence="1">
    <location>
        <begin position="23"/>
        <end position="196"/>
    </location>
</feature>
<evidence type="ECO:0000313" key="3">
    <source>
        <dbReference type="EMBL" id="KRG72001.1"/>
    </source>
</evidence>
<dbReference type="InterPro" id="IPR036761">
    <property type="entry name" value="TTHA0802/YceI-like_sf"/>
</dbReference>
<dbReference type="InterPro" id="IPR007372">
    <property type="entry name" value="Lipid/polyisoprenoid-bd_YceI"/>
</dbReference>
<proteinExistence type="predicted"/>
<feature type="signal peptide" evidence="1">
    <location>
        <begin position="1"/>
        <end position="22"/>
    </location>
</feature>
<dbReference type="RefSeq" id="WP_057656667.1">
    <property type="nucleotide sequence ID" value="NZ_LDJL01000001.1"/>
</dbReference>
<dbReference type="PATRIC" id="fig|344882.3.peg.126"/>
<dbReference type="AlphaFoldDB" id="A0A0R0D1P9"/>
<gene>
    <name evidence="3" type="ORF">ABB29_00610</name>
</gene>
<protein>
    <recommendedName>
        <fullName evidence="2">Lipid/polyisoprenoid-binding YceI-like domain-containing protein</fullName>
    </recommendedName>
</protein>
<dbReference type="EMBL" id="LDJL01000001">
    <property type="protein sequence ID" value="KRG72001.1"/>
    <property type="molecule type" value="Genomic_DNA"/>
</dbReference>
<keyword evidence="4" id="KW-1185">Reference proteome</keyword>
<name>A0A0R0D1P9_9GAMM</name>
<accession>A0A0R0D1P9</accession>
<comment type="caution">
    <text evidence="3">The sequence shown here is derived from an EMBL/GenBank/DDBJ whole genome shotgun (WGS) entry which is preliminary data.</text>
</comment>
<evidence type="ECO:0000313" key="4">
    <source>
        <dbReference type="Proteomes" id="UP000052052"/>
    </source>
</evidence>
<dbReference type="Proteomes" id="UP000052052">
    <property type="component" value="Unassembled WGS sequence"/>
</dbReference>
<dbReference type="SMART" id="SM00867">
    <property type="entry name" value="YceI"/>
    <property type="match status" value="1"/>
</dbReference>
<sequence length="196" mass="21883">MGKSPVLTAGLLALLGIFDACAGPLPEAPHKMEFDNNHTQLGFELSTRWGQQLLGRFNRYEGTVQVLPDGRQQVSLRMYTDSVEIIGYPRYSEWARGGKFFEADRYPVVVFVSEPHSPELARTGGELKGTLTIRGIARPRSLELLPAECDRPGLDCDVVASGAVRRSDYDMDDWKLAINDRVVFILRTRLQAETGK</sequence>
<reference evidence="3 4" key="1">
    <citation type="submission" date="2015-05" db="EMBL/GenBank/DDBJ databases">
        <title>Genome sequencing and analysis of members of genus Stenotrophomonas.</title>
        <authorList>
            <person name="Patil P.P."/>
            <person name="Midha S."/>
            <person name="Patil P.B."/>
        </authorList>
    </citation>
    <scope>NUCLEOTIDE SEQUENCE [LARGE SCALE GENOMIC DNA]</scope>
    <source>
        <strain evidence="3 4">DSM 21858</strain>
    </source>
</reference>
<dbReference type="Pfam" id="PF04264">
    <property type="entry name" value="YceI"/>
    <property type="match status" value="1"/>
</dbReference>
<dbReference type="PANTHER" id="PTHR34406">
    <property type="entry name" value="PROTEIN YCEI"/>
    <property type="match status" value="1"/>
</dbReference>
<dbReference type="SUPFAM" id="SSF101874">
    <property type="entry name" value="YceI-like"/>
    <property type="match status" value="1"/>
</dbReference>
<evidence type="ECO:0000259" key="2">
    <source>
        <dbReference type="SMART" id="SM00867"/>
    </source>
</evidence>
<feature type="domain" description="Lipid/polyisoprenoid-binding YceI-like" evidence="2">
    <location>
        <begin position="31"/>
        <end position="191"/>
    </location>
</feature>
<dbReference type="PANTHER" id="PTHR34406:SF1">
    <property type="entry name" value="PROTEIN YCEI"/>
    <property type="match status" value="1"/>
</dbReference>
<dbReference type="Gene3D" id="2.40.128.110">
    <property type="entry name" value="Lipid/polyisoprenoid-binding, YceI-like"/>
    <property type="match status" value="1"/>
</dbReference>